<dbReference type="InterPro" id="IPR029057">
    <property type="entry name" value="PRTase-like"/>
</dbReference>
<proteinExistence type="predicted"/>
<dbReference type="CDD" id="cd06223">
    <property type="entry name" value="PRTases_typeI"/>
    <property type="match status" value="1"/>
</dbReference>
<evidence type="ECO:0000313" key="4">
    <source>
        <dbReference type="Proteomes" id="UP000095576"/>
    </source>
</evidence>
<dbReference type="InterPro" id="IPR000836">
    <property type="entry name" value="PRTase_dom"/>
</dbReference>
<dbReference type="GO" id="GO:0016301">
    <property type="term" value="F:kinase activity"/>
    <property type="evidence" value="ECO:0007669"/>
    <property type="project" value="UniProtKB-KW"/>
</dbReference>
<name>A0A173VUP9_BACT4</name>
<gene>
    <name evidence="3" type="ORF">ERS852511_01574</name>
</gene>
<evidence type="ECO:0000313" key="3">
    <source>
        <dbReference type="EMBL" id="CUP25333.1"/>
    </source>
</evidence>
<feature type="compositionally biased region" description="Basic and acidic residues" evidence="2">
    <location>
        <begin position="513"/>
        <end position="539"/>
    </location>
</feature>
<dbReference type="Gene3D" id="3.40.50.2020">
    <property type="match status" value="1"/>
</dbReference>
<keyword evidence="1" id="KW-0175">Coiled coil</keyword>
<keyword evidence="3" id="KW-0808">Transferase</keyword>
<feature type="coiled-coil region" evidence="1">
    <location>
        <begin position="276"/>
        <end position="310"/>
    </location>
</feature>
<evidence type="ECO:0000256" key="2">
    <source>
        <dbReference type="SAM" id="MobiDB-lite"/>
    </source>
</evidence>
<organism evidence="3 4">
    <name type="scientific">Bacteroides thetaiotaomicron</name>
    <dbReference type="NCBI Taxonomy" id="818"/>
    <lineage>
        <taxon>Bacteria</taxon>
        <taxon>Pseudomonadati</taxon>
        <taxon>Bacteroidota</taxon>
        <taxon>Bacteroidia</taxon>
        <taxon>Bacteroidales</taxon>
        <taxon>Bacteroidaceae</taxon>
        <taxon>Bacteroides</taxon>
    </lineage>
</organism>
<feature type="region of interest" description="Disordered" evidence="2">
    <location>
        <begin position="512"/>
        <end position="539"/>
    </location>
</feature>
<evidence type="ECO:0000256" key="1">
    <source>
        <dbReference type="SAM" id="Coils"/>
    </source>
</evidence>
<protein>
    <submittedName>
        <fullName evidence="3">Ribose phosphate pyrophosphokinase</fullName>
    </submittedName>
</protein>
<dbReference type="EMBL" id="CZAP01000004">
    <property type="protein sequence ID" value="CUP25333.1"/>
    <property type="molecule type" value="Genomic_DNA"/>
</dbReference>
<dbReference type="Proteomes" id="UP000095576">
    <property type="component" value="Unassembled WGS sequence"/>
</dbReference>
<keyword evidence="3" id="KW-0418">Kinase</keyword>
<dbReference type="SUPFAM" id="SSF53271">
    <property type="entry name" value="PRTase-like"/>
    <property type="match status" value="1"/>
</dbReference>
<sequence>MGLFDSILGVFNPDVISKYKNLVNNHPEAFRRWKGKQIVGTLSQCFDFEPTYSDKSYIASHEKEILAFEAIIAEEKAFEKRRQKVIKAASDYPHAFVVLLKELSIPSIPGITVTLPGQRKSKRSQRIERECSNNNPFLSDRFFTSTQILSSIGEIRSKASRVSRSINTLTKEEYEKLHDKLYTLASEETRIKDELQKEDSLMKFDDEVLDNETRAKYYQDFCKSKFVTETEEGKRLYCVGHLIELDAYALNEIDKTYNLLRHNYPLGLSAFENTHKNMVRLQIINHENEIKNYEANYKQVNSQNEWENAQKIFTQESRDLNNSLLTNYGCYVYDIPFQKLTYDGKMVSATYRVWQHFCVSYCDVEDLDYLYYPSARENYNKLAGFRAKLRYFYDRVYDKIIEFVEALRQKHNNIVVSLGDSALGNDSVDFNNYHFSHLKKSLAERNINIFPIDEIIRQSEIYSYIVVVELISTNERLITTCKKLIDSYKKACPKITYVSLCKGYSKSEMTDLINREKQKKEQEKRARREEEERKERERLEKKRKEEECLKLKQNLQHSVQNWETICGIIKYSYLFNYYPTTCDFDATESEWDNRWLVWNFKNTPGKTSTSAHTDALNNVVPRLKKLLINTFGLHNLKELVLVCIPASSQQKTSLRYKEFSQMLCSETGMTSAYDKMTVTSERIAKHLGGTASSMNGVEFDNDFFKGKFVILFDDIVTKGNSMLAFKRKMEELGAIVVGGLSIGKTTHMR</sequence>
<accession>A0A173VUP9</accession>
<reference evidence="3 4" key="1">
    <citation type="submission" date="2015-09" db="EMBL/GenBank/DDBJ databases">
        <authorList>
            <consortium name="Pathogen Informatics"/>
        </authorList>
    </citation>
    <scope>NUCLEOTIDE SEQUENCE [LARGE SCALE GENOMIC DNA]</scope>
    <source>
        <strain evidence="3 4">2789STDY5834899</strain>
    </source>
</reference>
<dbReference type="RefSeq" id="WP_048692368.1">
    <property type="nucleotide sequence ID" value="NZ_CP083682.1"/>
</dbReference>
<dbReference type="AlphaFoldDB" id="A0A173VUP9"/>